<dbReference type="EMBL" id="CAJHNH020000592">
    <property type="protein sequence ID" value="CAG5118687.1"/>
    <property type="molecule type" value="Genomic_DNA"/>
</dbReference>
<evidence type="ECO:0000256" key="13">
    <source>
        <dbReference type="PROSITE-ProRule" id="PRU01087"/>
    </source>
</evidence>
<accession>A0A8S3YNC2</accession>
<feature type="transmembrane region" description="Helical" evidence="14">
    <location>
        <begin position="127"/>
        <end position="144"/>
    </location>
</feature>
<dbReference type="InterPro" id="IPR007905">
    <property type="entry name" value="EBP"/>
</dbReference>
<dbReference type="GO" id="GO:0005783">
    <property type="term" value="C:endoplasmic reticulum"/>
    <property type="evidence" value="ECO:0007669"/>
    <property type="project" value="TreeGrafter"/>
</dbReference>
<keyword evidence="7" id="KW-0756">Sterol biosynthesis</keyword>
<evidence type="ECO:0000256" key="5">
    <source>
        <dbReference type="ARBA" id="ARBA00022955"/>
    </source>
</evidence>
<feature type="transmembrane region" description="Helical" evidence="14">
    <location>
        <begin position="185"/>
        <end position="208"/>
    </location>
</feature>
<keyword evidence="9 13" id="KW-0472">Membrane</keyword>
<dbReference type="AlphaFoldDB" id="A0A8S3YNC2"/>
<dbReference type="Pfam" id="PF05241">
    <property type="entry name" value="EBP"/>
    <property type="match status" value="1"/>
</dbReference>
<dbReference type="InterPro" id="IPR033118">
    <property type="entry name" value="EXPERA"/>
</dbReference>
<keyword evidence="12" id="KW-0413">Isomerase</keyword>
<evidence type="ECO:0000256" key="1">
    <source>
        <dbReference type="ARBA" id="ARBA00004141"/>
    </source>
</evidence>
<evidence type="ECO:0000256" key="2">
    <source>
        <dbReference type="ARBA" id="ARBA00008337"/>
    </source>
</evidence>
<keyword evidence="4 13" id="KW-0812">Transmembrane</keyword>
<name>A0A8S3YNC2_9EUPU</name>
<dbReference type="Proteomes" id="UP000678393">
    <property type="component" value="Unassembled WGS sequence"/>
</dbReference>
<dbReference type="GO" id="GO:0004769">
    <property type="term" value="F:steroid Delta-isomerase activity"/>
    <property type="evidence" value="ECO:0007669"/>
    <property type="project" value="TreeGrafter"/>
</dbReference>
<evidence type="ECO:0000256" key="7">
    <source>
        <dbReference type="ARBA" id="ARBA00023011"/>
    </source>
</evidence>
<feature type="transmembrane region" description="Helical" evidence="14">
    <location>
        <begin position="67"/>
        <end position="88"/>
    </location>
</feature>
<reference evidence="16" key="1">
    <citation type="submission" date="2021-04" db="EMBL/GenBank/DDBJ databases">
        <authorList>
            <consortium name="Molecular Ecology Group"/>
        </authorList>
    </citation>
    <scope>NUCLEOTIDE SEQUENCE</scope>
</reference>
<feature type="domain" description="EXPERA" evidence="15">
    <location>
        <begin position="64"/>
        <end position="207"/>
    </location>
</feature>
<dbReference type="GO" id="GO:0000247">
    <property type="term" value="F:C-8 sterol isomerase activity"/>
    <property type="evidence" value="ECO:0007669"/>
    <property type="project" value="TreeGrafter"/>
</dbReference>
<keyword evidence="17" id="KW-1185">Reference proteome</keyword>
<dbReference type="PANTHER" id="PTHR14207">
    <property type="entry name" value="STEROL ISOMERASE"/>
    <property type="match status" value="1"/>
</dbReference>
<dbReference type="GO" id="GO:0006695">
    <property type="term" value="P:cholesterol biosynthetic process"/>
    <property type="evidence" value="ECO:0007669"/>
    <property type="project" value="TreeGrafter"/>
</dbReference>
<dbReference type="PROSITE" id="PS51751">
    <property type="entry name" value="EXPERA"/>
    <property type="match status" value="1"/>
</dbReference>
<keyword evidence="6 13" id="KW-1133">Transmembrane helix</keyword>
<proteinExistence type="inferred from homology"/>
<comment type="caution">
    <text evidence="16">The sequence shown here is derived from an EMBL/GenBank/DDBJ whole genome shotgun (WGS) entry which is preliminary data.</text>
</comment>
<keyword evidence="5" id="KW-0752">Steroid biosynthesis</keyword>
<protein>
    <recommendedName>
        <fullName evidence="15">EXPERA domain-containing protein</fullName>
    </recommendedName>
</protein>
<evidence type="ECO:0000256" key="9">
    <source>
        <dbReference type="ARBA" id="ARBA00023136"/>
    </source>
</evidence>
<keyword evidence="11" id="KW-0753">Steroid metabolism</keyword>
<organism evidence="16 17">
    <name type="scientific">Candidula unifasciata</name>
    <dbReference type="NCBI Taxonomy" id="100452"/>
    <lineage>
        <taxon>Eukaryota</taxon>
        <taxon>Metazoa</taxon>
        <taxon>Spiralia</taxon>
        <taxon>Lophotrochozoa</taxon>
        <taxon>Mollusca</taxon>
        <taxon>Gastropoda</taxon>
        <taxon>Heterobranchia</taxon>
        <taxon>Euthyneura</taxon>
        <taxon>Panpulmonata</taxon>
        <taxon>Eupulmonata</taxon>
        <taxon>Stylommatophora</taxon>
        <taxon>Helicina</taxon>
        <taxon>Helicoidea</taxon>
        <taxon>Geomitridae</taxon>
        <taxon>Candidula</taxon>
    </lineage>
</organism>
<evidence type="ECO:0000256" key="3">
    <source>
        <dbReference type="ARBA" id="ARBA00022516"/>
    </source>
</evidence>
<feature type="transmembrane region" description="Helical" evidence="14">
    <location>
        <begin position="151"/>
        <end position="173"/>
    </location>
</feature>
<dbReference type="GO" id="GO:0016020">
    <property type="term" value="C:membrane"/>
    <property type="evidence" value="ECO:0007669"/>
    <property type="project" value="UniProtKB-SubCell"/>
</dbReference>
<evidence type="ECO:0000256" key="14">
    <source>
        <dbReference type="SAM" id="Phobius"/>
    </source>
</evidence>
<comment type="subcellular location">
    <subcellularLocation>
        <location evidence="1">Membrane</location>
        <topology evidence="1">Multi-pass membrane protein</topology>
    </subcellularLocation>
</comment>
<evidence type="ECO:0000256" key="12">
    <source>
        <dbReference type="ARBA" id="ARBA00023235"/>
    </source>
</evidence>
<dbReference type="PANTHER" id="PTHR14207:SF0">
    <property type="entry name" value="3-BETA-HYDROXYSTEROID-DELTA(8),DELTA(7)-ISOMERASE"/>
    <property type="match status" value="1"/>
</dbReference>
<evidence type="ECO:0000256" key="10">
    <source>
        <dbReference type="ARBA" id="ARBA00023166"/>
    </source>
</evidence>
<evidence type="ECO:0000313" key="16">
    <source>
        <dbReference type="EMBL" id="CAG5118687.1"/>
    </source>
</evidence>
<keyword evidence="8" id="KW-0443">Lipid metabolism</keyword>
<dbReference type="GO" id="GO:0047750">
    <property type="term" value="F:cholestenol delta-isomerase activity"/>
    <property type="evidence" value="ECO:0007669"/>
    <property type="project" value="InterPro"/>
</dbReference>
<feature type="transmembrane region" description="Helical" evidence="14">
    <location>
        <begin position="35"/>
        <end position="55"/>
    </location>
</feature>
<evidence type="ECO:0000256" key="6">
    <source>
        <dbReference type="ARBA" id="ARBA00022989"/>
    </source>
</evidence>
<evidence type="ECO:0000259" key="15">
    <source>
        <dbReference type="PROSITE" id="PS51751"/>
    </source>
</evidence>
<evidence type="ECO:0000256" key="4">
    <source>
        <dbReference type="ARBA" id="ARBA00022692"/>
    </source>
</evidence>
<comment type="similarity">
    <text evidence="2">Belongs to the EBP family.</text>
</comment>
<sequence length="244" mass="27934">MSSDTKAGSVVRHPYLPKSLSLPHYVPNAKDLTEILGFLGVTSLLIVVGTWIYTGRRKEPFNFIRRVALCWFMLCAFIHIVIEGYFAVYHATLAGHTSLLGEMWKEYGRCDSRYISSDTFTVCMERITAVIDGPLALMTFFAFMNGSNYRYALQMILSLCQLYGDVLYFLTAIKDGFIHGPTDSYLYFGFYFLFLNSLWILIPSVLIIDSAHHIAACQTVSDFYIDEYNRRQGSHTQNNHKKLH</sequence>
<evidence type="ECO:0000256" key="11">
    <source>
        <dbReference type="ARBA" id="ARBA00023221"/>
    </source>
</evidence>
<keyword evidence="3" id="KW-0444">Lipid biosynthesis</keyword>
<evidence type="ECO:0000256" key="8">
    <source>
        <dbReference type="ARBA" id="ARBA00023098"/>
    </source>
</evidence>
<gene>
    <name evidence="16" type="ORF">CUNI_LOCUS4245</name>
</gene>
<keyword evidence="10" id="KW-1207">Sterol metabolism</keyword>
<evidence type="ECO:0000313" key="17">
    <source>
        <dbReference type="Proteomes" id="UP000678393"/>
    </source>
</evidence>
<dbReference type="OrthoDB" id="58557at2759"/>